<evidence type="ECO:0000313" key="1">
    <source>
        <dbReference type="EMBL" id="CAB4133762.1"/>
    </source>
</evidence>
<proteinExistence type="predicted"/>
<reference evidence="1" key="1">
    <citation type="submission" date="2020-04" db="EMBL/GenBank/DDBJ databases">
        <authorList>
            <person name="Chiriac C."/>
            <person name="Salcher M."/>
            <person name="Ghai R."/>
            <person name="Kavagutti S V."/>
        </authorList>
    </citation>
    <scope>NUCLEOTIDE SEQUENCE</scope>
</reference>
<protein>
    <submittedName>
        <fullName evidence="1">Uncharacterized protein</fullName>
    </submittedName>
</protein>
<gene>
    <name evidence="1" type="ORF">UFOVP264_9</name>
</gene>
<dbReference type="EMBL" id="LR796277">
    <property type="protein sequence ID" value="CAB4133762.1"/>
    <property type="molecule type" value="Genomic_DNA"/>
</dbReference>
<organism evidence="1">
    <name type="scientific">uncultured Caudovirales phage</name>
    <dbReference type="NCBI Taxonomy" id="2100421"/>
    <lineage>
        <taxon>Viruses</taxon>
        <taxon>Duplodnaviria</taxon>
        <taxon>Heunggongvirae</taxon>
        <taxon>Uroviricota</taxon>
        <taxon>Caudoviricetes</taxon>
        <taxon>Peduoviridae</taxon>
        <taxon>Maltschvirus</taxon>
        <taxon>Maltschvirus maltsch</taxon>
    </lineage>
</organism>
<accession>A0A6J5LJK9</accession>
<name>A0A6J5LJK9_9CAUD</name>
<sequence length="145" mass="16242">MAKQQITLCTAGGEMHGLINTLTNCVPFDEFKHFKPEHKKEMEAQKKENAKIVKAEYLNSRGKHERLTKPFCLGAGEPIQIWHFIPGKVYDIPLGLVKEVNDKNKILPRRSGLVSVDGENVQASGAPIDEDQDGVYLHRFVAVGF</sequence>